<sequence>MAIKFTAKDPAPNELPVPAKVAKPAKIEPDAVDSTSDVESADSDLFNAASKLPPRKRKGK</sequence>
<feature type="region of interest" description="Disordered" evidence="1">
    <location>
        <begin position="1"/>
        <end position="60"/>
    </location>
</feature>
<evidence type="ECO:0000256" key="1">
    <source>
        <dbReference type="SAM" id="MobiDB-lite"/>
    </source>
</evidence>
<proteinExistence type="predicted"/>
<organism evidence="2 3">
    <name type="scientific">Phyllobacterium myrsinacearum</name>
    <dbReference type="NCBI Taxonomy" id="28101"/>
    <lineage>
        <taxon>Bacteria</taxon>
        <taxon>Pseudomonadati</taxon>
        <taxon>Pseudomonadota</taxon>
        <taxon>Alphaproteobacteria</taxon>
        <taxon>Hyphomicrobiales</taxon>
        <taxon>Phyllobacteriaceae</taxon>
        <taxon>Phyllobacterium</taxon>
    </lineage>
</organism>
<accession>A0A839EXA5</accession>
<dbReference type="Proteomes" id="UP000549052">
    <property type="component" value="Unassembled WGS sequence"/>
</dbReference>
<dbReference type="EMBL" id="JACGXN010000011">
    <property type="protein sequence ID" value="MBA8881017.1"/>
    <property type="molecule type" value="Genomic_DNA"/>
</dbReference>
<gene>
    <name evidence="2" type="ORF">FHW16_004752</name>
</gene>
<name>A0A839EXA5_9HYPH</name>
<dbReference type="RefSeq" id="WP_182551644.1">
    <property type="nucleotide sequence ID" value="NZ_JACGXN010000011.1"/>
</dbReference>
<dbReference type="AlphaFoldDB" id="A0A839EXA5"/>
<evidence type="ECO:0000313" key="3">
    <source>
        <dbReference type="Proteomes" id="UP000549052"/>
    </source>
</evidence>
<reference evidence="2 3" key="1">
    <citation type="submission" date="2020-07" db="EMBL/GenBank/DDBJ databases">
        <title>Genomic Encyclopedia of Type Strains, Phase IV (KMG-V): Genome sequencing to study the core and pangenomes of soil and plant-associated prokaryotes.</title>
        <authorList>
            <person name="Whitman W."/>
        </authorList>
    </citation>
    <scope>NUCLEOTIDE SEQUENCE [LARGE SCALE GENOMIC DNA]</scope>
    <source>
        <strain evidence="2 3">AN3</strain>
    </source>
</reference>
<evidence type="ECO:0000313" key="2">
    <source>
        <dbReference type="EMBL" id="MBA8881017.1"/>
    </source>
</evidence>
<comment type="caution">
    <text evidence="2">The sequence shown here is derived from an EMBL/GenBank/DDBJ whole genome shotgun (WGS) entry which is preliminary data.</text>
</comment>
<keyword evidence="3" id="KW-1185">Reference proteome</keyword>
<protein>
    <submittedName>
        <fullName evidence="2">Uncharacterized protein</fullName>
    </submittedName>
</protein>